<evidence type="ECO:0000256" key="4">
    <source>
        <dbReference type="SAM" id="MobiDB-lite"/>
    </source>
</evidence>
<dbReference type="PRINTS" id="PR00457">
    <property type="entry name" value="ANPEROXIDASE"/>
</dbReference>
<dbReference type="Proteomes" id="UP001501470">
    <property type="component" value="Unassembled WGS sequence"/>
</dbReference>
<dbReference type="InterPro" id="IPR019791">
    <property type="entry name" value="Haem_peroxidase_animal"/>
</dbReference>
<comment type="subcellular location">
    <subcellularLocation>
        <location evidence="1">Secreted</location>
    </subcellularLocation>
</comment>
<evidence type="ECO:0000256" key="3">
    <source>
        <dbReference type="ARBA" id="ARBA00023180"/>
    </source>
</evidence>
<comment type="caution">
    <text evidence="6">The sequence shown here is derived from an EMBL/GenBank/DDBJ whole genome shotgun (WGS) entry which is preliminary data.</text>
</comment>
<keyword evidence="5" id="KW-0732">Signal</keyword>
<evidence type="ECO:0000256" key="2">
    <source>
        <dbReference type="ARBA" id="ARBA00022525"/>
    </source>
</evidence>
<dbReference type="InterPro" id="IPR010255">
    <property type="entry name" value="Haem_peroxidase_sf"/>
</dbReference>
<dbReference type="RefSeq" id="WP_344503432.1">
    <property type="nucleotide sequence ID" value="NZ_BAAAQD010000007.1"/>
</dbReference>
<dbReference type="PANTHER" id="PTHR11475:SF4">
    <property type="entry name" value="CHORION PEROXIDASE"/>
    <property type="match status" value="1"/>
</dbReference>
<feature type="chain" id="PRO_5045555153" description="Peroxidase" evidence="5">
    <location>
        <begin position="32"/>
        <end position="658"/>
    </location>
</feature>
<keyword evidence="3" id="KW-0325">Glycoprotein</keyword>
<evidence type="ECO:0008006" key="8">
    <source>
        <dbReference type="Google" id="ProtNLM"/>
    </source>
</evidence>
<protein>
    <recommendedName>
        <fullName evidence="8">Peroxidase</fullName>
    </recommendedName>
</protein>
<gene>
    <name evidence="6" type="ORF">GCM10009827_039380</name>
</gene>
<evidence type="ECO:0000256" key="5">
    <source>
        <dbReference type="SAM" id="SignalP"/>
    </source>
</evidence>
<proteinExistence type="predicted"/>
<evidence type="ECO:0000313" key="6">
    <source>
        <dbReference type="EMBL" id="GAA1520003.1"/>
    </source>
</evidence>
<evidence type="ECO:0000313" key="7">
    <source>
        <dbReference type="Proteomes" id="UP001501470"/>
    </source>
</evidence>
<dbReference type="PROSITE" id="PS50292">
    <property type="entry name" value="PEROXIDASE_3"/>
    <property type="match status" value="1"/>
</dbReference>
<evidence type="ECO:0000256" key="1">
    <source>
        <dbReference type="ARBA" id="ARBA00004613"/>
    </source>
</evidence>
<dbReference type="PANTHER" id="PTHR11475">
    <property type="entry name" value="OXIDASE/PEROXIDASE"/>
    <property type="match status" value="1"/>
</dbReference>
<feature type="signal peptide" evidence="5">
    <location>
        <begin position="1"/>
        <end position="31"/>
    </location>
</feature>
<accession>A0ABP4LAZ3</accession>
<name>A0ABP4LAZ3_9ACTN</name>
<dbReference type="EMBL" id="BAAAQD010000007">
    <property type="protein sequence ID" value="GAA1520003.1"/>
    <property type="molecule type" value="Genomic_DNA"/>
</dbReference>
<dbReference type="SUPFAM" id="SSF48113">
    <property type="entry name" value="Heme-dependent peroxidases"/>
    <property type="match status" value="1"/>
</dbReference>
<sequence length="658" mass="71512">MGHRIGKLVPFSVQVVALAVVAAGGTAVALAADVAPGFSGRHRPPGRGGGVDLEVQSLDGSGNNRAHPRWGSAGQPYSRVAPARYADGRSAMVQGPDVRWVSNRVFNDTNQNIFSDRRVSQWGFVWGQFVDHTIGLREEGTAEKADIAFSAADPLESFTNTLGGIPFTRSRPAPRPAPGGGPRQQTNLVSSYVDAWAVYGGTRERLEWLREGPVDGDLTNNGPHLLLQDGYLPRRDSRGDPGTAPAMAVDGMLLGRPGRAVVAGDQRANENIGLTAVQTLFAREHNRVVDLLPATLSAEQRFQIARRVVIAEQQFITYEQFLPALGVTLPRYRGYRPDVDASLSNEFATVGYRAHSMIHGELEVSSAADRYSTAVLDQLRRGGVQVEADGADVELAVPLNVAYFNPDLVPALQLGPLLRGIGAEAEYRNDEQIDNQLRSVLFQVPVAGNPQCLDGPALPQCFRGVVDLGAIDVQRGRDHGIPGYNQLRRAYGLPARRTFRAITGEATEEWPRDPRLTAGKEVDDPSALDFVALFDAAGKRVDPASEEASTSVTRGVRRTALAARLKAVYGSVDRVDAFVGMVAEPHVRGTEFGELQLAIWSRQFQALRDGDRFFYRTDPGLEMIRRVYGVDFRRSLGDIIALNTDIARSDLAPDVLLV</sequence>
<reference evidence="7" key="1">
    <citation type="journal article" date="2019" name="Int. J. Syst. Evol. Microbiol.">
        <title>The Global Catalogue of Microorganisms (GCM) 10K type strain sequencing project: providing services to taxonomists for standard genome sequencing and annotation.</title>
        <authorList>
            <consortium name="The Broad Institute Genomics Platform"/>
            <consortium name="The Broad Institute Genome Sequencing Center for Infectious Disease"/>
            <person name="Wu L."/>
            <person name="Ma J."/>
        </authorList>
    </citation>
    <scope>NUCLEOTIDE SEQUENCE [LARGE SCALE GENOMIC DNA]</scope>
    <source>
        <strain evidence="7">JCM 15933</strain>
    </source>
</reference>
<keyword evidence="2" id="KW-0964">Secreted</keyword>
<feature type="region of interest" description="Disordered" evidence="4">
    <location>
        <begin position="161"/>
        <end position="186"/>
    </location>
</feature>
<keyword evidence="7" id="KW-1185">Reference proteome</keyword>
<dbReference type="Pfam" id="PF03098">
    <property type="entry name" value="An_peroxidase"/>
    <property type="match status" value="2"/>
</dbReference>
<dbReference type="InterPro" id="IPR037120">
    <property type="entry name" value="Haem_peroxidase_sf_animal"/>
</dbReference>
<dbReference type="Gene3D" id="1.10.640.10">
    <property type="entry name" value="Haem peroxidase domain superfamily, animal type"/>
    <property type="match status" value="1"/>
</dbReference>
<organism evidence="6 7">
    <name type="scientific">Dactylosporangium maewongense</name>
    <dbReference type="NCBI Taxonomy" id="634393"/>
    <lineage>
        <taxon>Bacteria</taxon>
        <taxon>Bacillati</taxon>
        <taxon>Actinomycetota</taxon>
        <taxon>Actinomycetes</taxon>
        <taxon>Micromonosporales</taxon>
        <taxon>Micromonosporaceae</taxon>
        <taxon>Dactylosporangium</taxon>
    </lineage>
</organism>